<accession>A0A7W7MTD4</accession>
<dbReference type="RefSeq" id="WP_184997417.1">
    <property type="nucleotide sequence ID" value="NZ_BOMK01000044.1"/>
</dbReference>
<feature type="transmembrane region" description="Helical" evidence="1">
    <location>
        <begin position="21"/>
        <end position="42"/>
    </location>
</feature>
<name>A0A7W7MTD4_9ACTN</name>
<proteinExistence type="predicted"/>
<evidence type="ECO:0000313" key="2">
    <source>
        <dbReference type="EMBL" id="MBB4766281.1"/>
    </source>
</evidence>
<dbReference type="InterPro" id="IPR035992">
    <property type="entry name" value="Ricin_B-like_lectins"/>
</dbReference>
<keyword evidence="1" id="KW-0812">Transmembrane</keyword>
<comment type="caution">
    <text evidence="2">The sequence shown here is derived from an EMBL/GenBank/DDBJ whole genome shotgun (WGS) entry which is preliminary data.</text>
</comment>
<dbReference type="PROSITE" id="PS50231">
    <property type="entry name" value="RICIN_B_LECTIN"/>
    <property type="match status" value="2"/>
</dbReference>
<dbReference type="Proteomes" id="UP000578112">
    <property type="component" value="Unassembled WGS sequence"/>
</dbReference>
<dbReference type="AlphaFoldDB" id="A0A7W7MTD4"/>
<dbReference type="SUPFAM" id="SSF50370">
    <property type="entry name" value="Ricin B-like lectins"/>
    <property type="match status" value="2"/>
</dbReference>
<evidence type="ECO:0000313" key="3">
    <source>
        <dbReference type="Proteomes" id="UP000578112"/>
    </source>
</evidence>
<gene>
    <name evidence="2" type="ORF">BJ971_006837</name>
</gene>
<organism evidence="2 3">
    <name type="scientific">Actinoplanes digitatis</name>
    <dbReference type="NCBI Taxonomy" id="1868"/>
    <lineage>
        <taxon>Bacteria</taxon>
        <taxon>Bacillati</taxon>
        <taxon>Actinomycetota</taxon>
        <taxon>Actinomycetes</taxon>
        <taxon>Micromonosporales</taxon>
        <taxon>Micromonosporaceae</taxon>
        <taxon>Actinoplanes</taxon>
    </lineage>
</organism>
<keyword evidence="1" id="KW-1133">Transmembrane helix</keyword>
<reference evidence="2 3" key="1">
    <citation type="submission" date="2020-08" db="EMBL/GenBank/DDBJ databases">
        <title>Sequencing the genomes of 1000 actinobacteria strains.</title>
        <authorList>
            <person name="Klenk H.-P."/>
        </authorList>
    </citation>
    <scope>NUCLEOTIDE SEQUENCE [LARGE SCALE GENOMIC DNA]</scope>
    <source>
        <strain evidence="2 3">DSM 43149</strain>
    </source>
</reference>
<dbReference type="EMBL" id="JACHNH010000001">
    <property type="protein sequence ID" value="MBB4766281.1"/>
    <property type="molecule type" value="Genomic_DNA"/>
</dbReference>
<keyword evidence="3" id="KW-1185">Reference proteome</keyword>
<evidence type="ECO:0000256" key="1">
    <source>
        <dbReference type="SAM" id="Phobius"/>
    </source>
</evidence>
<sequence length="502" mass="53318">MRFARWPGPRHDIDDRGSMPLAMLLTTVVMGLTAIMVPIVVLQAGSTATVSSRNSALDAARSGIDVALGQIRTSLGDYTKLPPCEMASPAGADEPYTVSIRYYGASGVDLGCPPNGIPVTAQLSVTGTGASDTRTLSATYTFKTTNENISGGNIRLDQPTSPYLCMDSGGTRRPVSGAAVKMEECDRKPDSKGKLVYTVSTDQRFAYTEFLYIKLVNSESPTALNGMCLDAPVPRNTGDLVTFKPCEALKTARQQWSLDNSSNFRSTTNGVDLDAYCLNLSTPGKAGGSLVIGGCGGGSDQRVFRPQASVGAGMAAAKTPTGESATGQLINFKQFSRCLDVTNHDINMSYMIVWFCKQAPNGDVSWNQRWTMPKPSASEAQAEVGRIRTTGTNSPGVCLRSPLSTASNVYATVKTCTATGALDNDMKWKMLGDTGTYATSYTVVDFMGNCLTPTDLTVDNPDTHGDGTAKTKVAVCDGSLLQKWNAPANLTDPDTLTNTVEK</sequence>
<dbReference type="Gene3D" id="2.80.10.50">
    <property type="match status" value="2"/>
</dbReference>
<protein>
    <submittedName>
        <fullName evidence="2">Uncharacterized protein</fullName>
    </submittedName>
</protein>
<keyword evidence="1" id="KW-0472">Membrane</keyword>